<evidence type="ECO:0000313" key="4">
    <source>
        <dbReference type="EMBL" id="CAI0654295.1"/>
    </source>
</evidence>
<dbReference type="CDD" id="cd00947">
    <property type="entry name" value="TBP_aldolase_IIB"/>
    <property type="match status" value="1"/>
</dbReference>
<dbReference type="SUPFAM" id="SSF51735">
    <property type="entry name" value="NAD(P)-binding Rossmann-fold domains"/>
    <property type="match status" value="1"/>
</dbReference>
<dbReference type="InterPro" id="IPR036291">
    <property type="entry name" value="NAD(P)-bd_dom_sf"/>
</dbReference>
<dbReference type="CDD" id="cd12168">
    <property type="entry name" value="Mand_dh_like"/>
    <property type="match status" value="1"/>
</dbReference>
<keyword evidence="1" id="KW-0560">Oxidoreductase</keyword>
<keyword evidence="2" id="KW-0862">Zinc</keyword>
<dbReference type="AlphaFoldDB" id="A0A9W4S6U9"/>
<dbReference type="Proteomes" id="UP001152533">
    <property type="component" value="Unassembled WGS sequence"/>
</dbReference>
<dbReference type="GO" id="GO:0008270">
    <property type="term" value="F:zinc ion binding"/>
    <property type="evidence" value="ECO:0007669"/>
    <property type="project" value="UniProtKB-UniRule"/>
</dbReference>
<dbReference type="SUPFAM" id="SSF51569">
    <property type="entry name" value="Aldolase"/>
    <property type="match status" value="1"/>
</dbReference>
<dbReference type="EC" id="4.1.2.13" evidence="2"/>
<proteinExistence type="inferred from homology"/>
<keyword evidence="2" id="KW-0456">Lyase</keyword>
<organism evidence="4 5">
    <name type="scientific">Colletotrichum noveboracense</name>
    <dbReference type="NCBI Taxonomy" id="2664923"/>
    <lineage>
        <taxon>Eukaryota</taxon>
        <taxon>Fungi</taxon>
        <taxon>Dikarya</taxon>
        <taxon>Ascomycota</taxon>
        <taxon>Pezizomycotina</taxon>
        <taxon>Sordariomycetes</taxon>
        <taxon>Hypocreomycetidae</taxon>
        <taxon>Glomerellales</taxon>
        <taxon>Glomerellaceae</taxon>
        <taxon>Colletotrichum</taxon>
        <taxon>Colletotrichum gloeosporioides species complex</taxon>
    </lineage>
</organism>
<dbReference type="PANTHER" id="PTHR10996">
    <property type="entry name" value="2-HYDROXYACID DEHYDROGENASE-RELATED"/>
    <property type="match status" value="1"/>
</dbReference>
<dbReference type="Gene3D" id="3.20.20.70">
    <property type="entry name" value="Aldolase class I"/>
    <property type="match status" value="1"/>
</dbReference>
<sequence length="659" mass="71037">MAINGVNSNGIDGKTNGFAHKLKTNRAKAIVDAASAGGYAIAAVCCYNLEAVVATVRAAEAKRSPALIQLFPWSIEYADGLLLHAAAEAADKASVPIGVHMDHAQSPDIIRRAADVGGFDGIMVDMSHYEKEENLRLTKELVQYCNERGIITEAKPGRINGSEDGIADTGDMEEILTGPEQAEEFVACGIDWLAPAFGNVHGVYGPKGPQLDFPRLDTVRQAVGDRVRLVLHGAHEKYFQEELLRKCISYGMAKINLNGPVAAAWTKVQGELTGKVPLTTVIEEQTKAMQDVVEYHMDFLMSTVSSIPNRIAEMESSHLGSMGMNMAAHAKVLLLGKIDHATASWDSLSEHAQLVKPQSTSRKEFLIELRSGNLDGFVAICDRAPYSLAVTGRFDEELVQALPKSVKYICRNGKYDNPTTTAQNILVSNCPEVVDDVTAGTAVFLILAALRGFNNGIMFILNRTWTGHVPPGPLGHDPQGKTLGILGLGGIGINLKKKMEMFGMKVIYHNRSASVLCNGAEYVTFDELLAKSDVLSLNLPLNANTRNIISTGEFEKMKDGIVIVNTARGGVLDEEALVKALDSGKVLSAGLDVYQSEPDIHPGLLPNPHVCMLPHMGTSTVETKTKMEECTISNVRSGILTGRLVTLVPEQAKLNGVSS</sequence>
<dbReference type="PROSITE" id="PS00065">
    <property type="entry name" value="D_2_HYDROXYACID_DH_1"/>
    <property type="match status" value="1"/>
</dbReference>
<dbReference type="InterPro" id="IPR029752">
    <property type="entry name" value="D-isomer_DH_CS1"/>
</dbReference>
<dbReference type="GO" id="GO:0051287">
    <property type="term" value="F:NAD binding"/>
    <property type="evidence" value="ECO:0007669"/>
    <property type="project" value="InterPro"/>
</dbReference>
<dbReference type="InterPro" id="IPR013785">
    <property type="entry name" value="Aldolase_TIM"/>
</dbReference>
<dbReference type="PANTHER" id="PTHR10996:SF269">
    <property type="entry name" value="HYPOTHETICAL D-ISOMER SPECIFIC 2-HYDROXYACID DEHYDROGENASE (EUROFUNG)"/>
    <property type="match status" value="1"/>
</dbReference>
<evidence type="ECO:0000256" key="1">
    <source>
        <dbReference type="ARBA" id="ARBA00023002"/>
    </source>
</evidence>
<gene>
    <name evidence="4" type="ORF">CGXH109_LOCUS136593</name>
</gene>
<feature type="domain" description="D-isomer specific 2-hydroxyacid dehydrogenase NAD-binding" evidence="3">
    <location>
        <begin position="444"/>
        <end position="617"/>
    </location>
</feature>
<dbReference type="InterPro" id="IPR000771">
    <property type="entry name" value="FBA_II"/>
</dbReference>
<dbReference type="GO" id="GO:0016618">
    <property type="term" value="F:hydroxypyruvate reductase [NAD(P)H] activity"/>
    <property type="evidence" value="ECO:0007669"/>
    <property type="project" value="TreeGrafter"/>
</dbReference>
<evidence type="ECO:0000313" key="5">
    <source>
        <dbReference type="Proteomes" id="UP001152533"/>
    </source>
</evidence>
<keyword evidence="5" id="KW-1185">Reference proteome</keyword>
<dbReference type="InterPro" id="IPR006140">
    <property type="entry name" value="D-isomer_DH_NAD-bd"/>
</dbReference>
<dbReference type="PROSITE" id="PS00671">
    <property type="entry name" value="D_2_HYDROXYACID_DH_3"/>
    <property type="match status" value="1"/>
</dbReference>
<evidence type="ECO:0000259" key="3">
    <source>
        <dbReference type="Pfam" id="PF02826"/>
    </source>
</evidence>
<comment type="function">
    <text evidence="2">Catalyzes the aldol condensation of dihydroxyacetone phosphate (DHAP or glycerone-phosphate) with glyceraldehyde 3-phosphate (G3P) to form fructose 1,6-bisphosphate (FBP) in gluconeogenesis and the reverse reaction in glycolysis.</text>
</comment>
<dbReference type="Pfam" id="PF02826">
    <property type="entry name" value="2-Hacid_dh_C"/>
    <property type="match status" value="1"/>
</dbReference>
<evidence type="ECO:0000256" key="2">
    <source>
        <dbReference type="RuleBase" id="RU366023"/>
    </source>
</evidence>
<comment type="pathway">
    <text evidence="2">Carbohydrate degradation; glycolysis; D-glyceraldehyde 3-phosphate and glycerone phosphate from D-glucose: step 4/4.</text>
</comment>
<name>A0A9W4S6U9_9PEZI</name>
<dbReference type="PROSITE" id="PS00670">
    <property type="entry name" value="D_2_HYDROXYACID_DH_2"/>
    <property type="match status" value="1"/>
</dbReference>
<dbReference type="GO" id="GO:0005829">
    <property type="term" value="C:cytosol"/>
    <property type="evidence" value="ECO:0007669"/>
    <property type="project" value="TreeGrafter"/>
</dbReference>
<protein>
    <recommendedName>
        <fullName evidence="2">Fructose-bisphosphate aldolase</fullName>
        <shortName evidence="2">FBP aldolase</shortName>
        <ecNumber evidence="2">4.1.2.13</ecNumber>
    </recommendedName>
</protein>
<reference evidence="4" key="1">
    <citation type="submission" date="2022-08" db="EMBL/GenBank/DDBJ databases">
        <authorList>
            <person name="Giroux E."/>
            <person name="Giroux E."/>
        </authorList>
    </citation>
    <scope>NUCLEOTIDE SEQUENCE</scope>
    <source>
        <strain evidence="4">H1091258</strain>
    </source>
</reference>
<dbReference type="GO" id="GO:0004332">
    <property type="term" value="F:fructose-bisphosphate aldolase activity"/>
    <property type="evidence" value="ECO:0007669"/>
    <property type="project" value="UniProtKB-EC"/>
</dbReference>
<dbReference type="GO" id="GO:0030267">
    <property type="term" value="F:glyoxylate reductase (NADPH) activity"/>
    <property type="evidence" value="ECO:0007669"/>
    <property type="project" value="TreeGrafter"/>
</dbReference>
<dbReference type="Pfam" id="PF01116">
    <property type="entry name" value="F_bP_aldolase"/>
    <property type="match status" value="1"/>
</dbReference>
<dbReference type="InterPro" id="IPR050223">
    <property type="entry name" value="D-isomer_2-hydroxyacid_DH"/>
</dbReference>
<dbReference type="GO" id="GO:0006096">
    <property type="term" value="P:glycolytic process"/>
    <property type="evidence" value="ECO:0007669"/>
    <property type="project" value="UniProtKB-KW"/>
</dbReference>
<keyword evidence="2" id="KW-0479">Metal-binding</keyword>
<comment type="caution">
    <text evidence="4">The sequence shown here is derived from an EMBL/GenBank/DDBJ whole genome shotgun (WGS) entry which is preliminary data.</text>
</comment>
<comment type="cofactor">
    <cofactor evidence="2">
        <name>Zn(2+)</name>
        <dbReference type="ChEBI" id="CHEBI:29105"/>
    </cofactor>
    <text evidence="2">Binds 2 Zn(2+) ions per subunit. One is catalytic and the other provides a structural contribution.</text>
</comment>
<accession>A0A9W4S6U9</accession>
<keyword evidence="2" id="KW-0324">Glycolysis</keyword>
<dbReference type="SUPFAM" id="SSF52283">
    <property type="entry name" value="Formate/glycerate dehydrogenase catalytic domain-like"/>
    <property type="match status" value="1"/>
</dbReference>
<dbReference type="EMBL" id="CAMGZC010002062">
    <property type="protein sequence ID" value="CAI0654295.1"/>
    <property type="molecule type" value="Genomic_DNA"/>
</dbReference>
<dbReference type="InterPro" id="IPR029753">
    <property type="entry name" value="D-isomer_DH_CS"/>
</dbReference>
<comment type="catalytic activity">
    <reaction evidence="2">
        <text>beta-D-fructose 1,6-bisphosphate = D-glyceraldehyde 3-phosphate + dihydroxyacetone phosphate</text>
        <dbReference type="Rhea" id="RHEA:14729"/>
        <dbReference type="ChEBI" id="CHEBI:32966"/>
        <dbReference type="ChEBI" id="CHEBI:57642"/>
        <dbReference type="ChEBI" id="CHEBI:59776"/>
        <dbReference type="EC" id="4.1.2.13"/>
    </reaction>
</comment>
<comment type="similarity">
    <text evidence="2">Belongs to the class II fructose-bisphosphate aldolase family.</text>
</comment>
<dbReference type="Gene3D" id="3.40.50.720">
    <property type="entry name" value="NAD(P)-binding Rossmann-like Domain"/>
    <property type="match status" value="2"/>
</dbReference>